<keyword evidence="7 11" id="KW-0472">Membrane</keyword>
<evidence type="ECO:0000256" key="6">
    <source>
        <dbReference type="ARBA" id="ARBA00022989"/>
    </source>
</evidence>
<evidence type="ECO:0000313" key="15">
    <source>
        <dbReference type="Proteomes" id="UP000000245"/>
    </source>
</evidence>
<dbReference type="Proteomes" id="UP000000245">
    <property type="component" value="Chromosome"/>
</dbReference>
<name>A5FYK1_ACICJ</name>
<evidence type="ECO:0000313" key="14">
    <source>
        <dbReference type="EMBL" id="ABQ30683.1"/>
    </source>
</evidence>
<dbReference type="EMBL" id="CP000697">
    <property type="protein sequence ID" value="ABQ30683.1"/>
    <property type="molecule type" value="Genomic_DNA"/>
</dbReference>
<dbReference type="GO" id="GO:0009431">
    <property type="term" value="C:bacterial-type flagellum basal body, MS ring"/>
    <property type="evidence" value="ECO:0007669"/>
    <property type="project" value="InterPro"/>
</dbReference>
<dbReference type="eggNOG" id="COG1766">
    <property type="taxonomic scope" value="Bacteria"/>
</dbReference>
<evidence type="ECO:0000256" key="5">
    <source>
        <dbReference type="ARBA" id="ARBA00022692"/>
    </source>
</evidence>
<evidence type="ECO:0000256" key="9">
    <source>
        <dbReference type="PIRNR" id="PIRNR004862"/>
    </source>
</evidence>
<dbReference type="NCBIfam" id="TIGR00206">
    <property type="entry name" value="fliF"/>
    <property type="match status" value="1"/>
</dbReference>
<dbReference type="PRINTS" id="PR01009">
    <property type="entry name" value="FLGMRINGFLIF"/>
</dbReference>
<dbReference type="GO" id="GO:0005886">
    <property type="term" value="C:plasma membrane"/>
    <property type="evidence" value="ECO:0007669"/>
    <property type="project" value="UniProtKB-SubCell"/>
</dbReference>
<comment type="similarity">
    <text evidence="3 9">Belongs to the FliF family.</text>
</comment>
<comment type="function">
    <text evidence="9">The M ring may be actively involved in energy transduction.</text>
</comment>
<feature type="compositionally biased region" description="Polar residues" evidence="10">
    <location>
        <begin position="270"/>
        <end position="282"/>
    </location>
</feature>
<keyword evidence="14" id="KW-0282">Flagellum</keyword>
<evidence type="ECO:0000256" key="4">
    <source>
        <dbReference type="ARBA" id="ARBA00022475"/>
    </source>
</evidence>
<dbReference type="PANTHER" id="PTHR30046">
    <property type="entry name" value="FLAGELLAR M-RING PROTEIN"/>
    <property type="match status" value="1"/>
</dbReference>
<sequence>MKQLIANLRALGPVKLGAMGAVAVAVLGLMAALVLTGGPSPSATLYSGLGLKDASHITETLKAAHIRYAIGNGGHSVLVTPAQLDEARLLLAQHNLPAGSSNGFAIFDHKNPLLGSSFLNRIDETRALDSELERTINLIHGVEASRVQVVLPRRDEFSLNTAPAQASVMLSLAGVGPLDHESVEAILNLVASAVPGLKPNNISIVDNRGDLLAQAGRTDNSLLSSRDAALKQSTERQLSEAVRSMLAAVVGPNQVRVVTAVSMDFDRSEQTSTTYNPNGQVVRSQQQTRSKSSRSSGTNKTVSVSNNLPGATSSKAGPKRLDTQSKSTQTTNYEISQDVKHIVHATPQITRISVAVMLDDVKTTNPKGKVIWTPRSPAQVAQIRKLVETAIGYDKSRGDVVDVQSLQFAPNELPVSAKRSLIGRFLSSGLLMPLLRLLVTAAIGIAALLVVFRPMVRRIITPPENTTAEPALLAEQNGAIAGPATTEETNPVKVIADLIDRHPEASVAILRDWLGQEGAR</sequence>
<reference evidence="14 15" key="1">
    <citation type="submission" date="2007-05" db="EMBL/GenBank/DDBJ databases">
        <title>Complete sequence of chromosome of Acidiphilium cryptum JF-5.</title>
        <authorList>
            <consortium name="US DOE Joint Genome Institute"/>
            <person name="Copeland A."/>
            <person name="Lucas S."/>
            <person name="Lapidus A."/>
            <person name="Barry K."/>
            <person name="Detter J.C."/>
            <person name="Glavina del Rio T."/>
            <person name="Hammon N."/>
            <person name="Israni S."/>
            <person name="Dalin E."/>
            <person name="Tice H."/>
            <person name="Pitluck S."/>
            <person name="Sims D."/>
            <person name="Brettin T."/>
            <person name="Bruce D."/>
            <person name="Han C."/>
            <person name="Schmutz J."/>
            <person name="Larimer F."/>
            <person name="Land M."/>
            <person name="Hauser L."/>
            <person name="Kyrpides N."/>
            <person name="Kim E."/>
            <person name="Magnuson T."/>
            <person name="Richardson P."/>
        </authorList>
    </citation>
    <scope>NUCLEOTIDE SEQUENCE [LARGE SCALE GENOMIC DNA]</scope>
    <source>
        <strain evidence="14 15">JF-5</strain>
    </source>
</reference>
<feature type="compositionally biased region" description="Low complexity" evidence="10">
    <location>
        <begin position="283"/>
        <end position="296"/>
    </location>
</feature>
<keyword evidence="4" id="KW-1003">Cell membrane</keyword>
<feature type="transmembrane region" description="Helical" evidence="11">
    <location>
        <begin position="12"/>
        <end position="35"/>
    </location>
</feature>
<feature type="domain" description="Flagellar M-ring N-terminal" evidence="12">
    <location>
        <begin position="42"/>
        <end position="213"/>
    </location>
</feature>
<dbReference type="STRING" id="349163.Acry_1475"/>
<feature type="compositionally biased region" description="Polar residues" evidence="10">
    <location>
        <begin position="297"/>
        <end position="315"/>
    </location>
</feature>
<dbReference type="InterPro" id="IPR013556">
    <property type="entry name" value="Flag_M-ring_C"/>
</dbReference>
<keyword evidence="5 11" id="KW-0812">Transmembrane</keyword>
<evidence type="ECO:0000259" key="12">
    <source>
        <dbReference type="Pfam" id="PF01514"/>
    </source>
</evidence>
<dbReference type="RefSeq" id="WP_011942271.1">
    <property type="nucleotide sequence ID" value="NC_009484.1"/>
</dbReference>
<keyword evidence="14" id="KW-0969">Cilium</keyword>
<dbReference type="AlphaFoldDB" id="A5FYK1"/>
<dbReference type="GO" id="GO:0071973">
    <property type="term" value="P:bacterial-type flagellum-dependent cell motility"/>
    <property type="evidence" value="ECO:0007669"/>
    <property type="project" value="InterPro"/>
</dbReference>
<proteinExistence type="inferred from homology"/>
<keyword evidence="6 11" id="KW-1133">Transmembrane helix</keyword>
<gene>
    <name evidence="14" type="ordered locus">Acry_1475</name>
</gene>
<evidence type="ECO:0000256" key="2">
    <source>
        <dbReference type="ARBA" id="ARBA00004651"/>
    </source>
</evidence>
<keyword evidence="15" id="KW-1185">Reference proteome</keyword>
<dbReference type="InterPro" id="IPR045851">
    <property type="entry name" value="AMP-bd_C_sf"/>
</dbReference>
<feature type="transmembrane region" description="Helical" evidence="11">
    <location>
        <begin position="430"/>
        <end position="452"/>
    </location>
</feature>
<dbReference type="KEGG" id="acr:Acry_1475"/>
<dbReference type="InterPro" id="IPR043427">
    <property type="entry name" value="YscJ/FliF"/>
</dbReference>
<organism evidence="14 15">
    <name type="scientific">Acidiphilium cryptum (strain JF-5)</name>
    <dbReference type="NCBI Taxonomy" id="349163"/>
    <lineage>
        <taxon>Bacteria</taxon>
        <taxon>Pseudomonadati</taxon>
        <taxon>Pseudomonadota</taxon>
        <taxon>Alphaproteobacteria</taxon>
        <taxon>Acetobacterales</taxon>
        <taxon>Acidocellaceae</taxon>
        <taxon>Acidiphilium</taxon>
    </lineage>
</organism>
<dbReference type="HOGENOM" id="CLU_028108_4_0_5"/>
<keyword evidence="8 9" id="KW-0975">Bacterial flagellum</keyword>
<dbReference type="InterPro" id="IPR006182">
    <property type="entry name" value="FliF_N_dom"/>
</dbReference>
<dbReference type="Pfam" id="PF08345">
    <property type="entry name" value="YscJ_FliF_C"/>
    <property type="match status" value="1"/>
</dbReference>
<dbReference type="PANTHER" id="PTHR30046:SF0">
    <property type="entry name" value="FLAGELLAR M-RING PROTEIN"/>
    <property type="match status" value="1"/>
</dbReference>
<dbReference type="Pfam" id="PF01514">
    <property type="entry name" value="YscJ_FliF"/>
    <property type="match status" value="1"/>
</dbReference>
<evidence type="ECO:0000256" key="8">
    <source>
        <dbReference type="ARBA" id="ARBA00023143"/>
    </source>
</evidence>
<evidence type="ECO:0000256" key="1">
    <source>
        <dbReference type="ARBA" id="ARBA00004117"/>
    </source>
</evidence>
<evidence type="ECO:0000256" key="10">
    <source>
        <dbReference type="SAM" id="MobiDB-lite"/>
    </source>
</evidence>
<evidence type="ECO:0000256" key="11">
    <source>
        <dbReference type="SAM" id="Phobius"/>
    </source>
</evidence>
<accession>A5FYK1</accession>
<evidence type="ECO:0000256" key="3">
    <source>
        <dbReference type="ARBA" id="ARBA00007971"/>
    </source>
</evidence>
<evidence type="ECO:0000256" key="7">
    <source>
        <dbReference type="ARBA" id="ARBA00023136"/>
    </source>
</evidence>
<protein>
    <recommendedName>
        <fullName evidence="9">Flagellar M-ring protein</fullName>
    </recommendedName>
</protein>
<comment type="subcellular location">
    <subcellularLocation>
        <location evidence="1 9">Bacterial flagellum basal body</location>
    </subcellularLocation>
    <subcellularLocation>
        <location evidence="2">Cell membrane</location>
        <topology evidence="2">Multi-pass membrane protein</topology>
    </subcellularLocation>
</comment>
<dbReference type="PIRSF" id="PIRSF004862">
    <property type="entry name" value="FliF"/>
    <property type="match status" value="1"/>
</dbReference>
<dbReference type="GO" id="GO:0003774">
    <property type="term" value="F:cytoskeletal motor activity"/>
    <property type="evidence" value="ECO:0007669"/>
    <property type="project" value="InterPro"/>
</dbReference>
<feature type="region of interest" description="Disordered" evidence="10">
    <location>
        <begin position="268"/>
        <end position="329"/>
    </location>
</feature>
<dbReference type="InterPro" id="IPR000067">
    <property type="entry name" value="FlgMring_FliF"/>
</dbReference>
<keyword evidence="14" id="KW-0966">Cell projection</keyword>
<evidence type="ECO:0000259" key="13">
    <source>
        <dbReference type="Pfam" id="PF08345"/>
    </source>
</evidence>
<feature type="domain" description="Flagellar M-ring C-terminal" evidence="13">
    <location>
        <begin position="246"/>
        <end position="408"/>
    </location>
</feature>
<dbReference type="Gene3D" id="3.30.300.30">
    <property type="match status" value="1"/>
</dbReference>